<gene>
    <name evidence="1" type="ordered locus">Shel_00570</name>
</gene>
<dbReference type="AlphaFoldDB" id="C7N0Q4"/>
<accession>C7N0Q4</accession>
<dbReference type="eggNOG" id="ENOG5031TWG">
    <property type="taxonomic scope" value="Bacteria"/>
</dbReference>
<evidence type="ECO:0000313" key="1">
    <source>
        <dbReference type="EMBL" id="ACV21132.1"/>
    </source>
</evidence>
<dbReference type="KEGG" id="shi:Shel_00570"/>
<dbReference type="HOGENOM" id="CLU_144828_0_0_11"/>
<organism evidence="1 2">
    <name type="scientific">Slackia heliotrinireducens (strain ATCC 29202 / DSM 20476 / NCTC 11029 / RHS 1)</name>
    <name type="common">Peptococcus heliotrinreducens</name>
    <dbReference type="NCBI Taxonomy" id="471855"/>
    <lineage>
        <taxon>Bacteria</taxon>
        <taxon>Bacillati</taxon>
        <taxon>Actinomycetota</taxon>
        <taxon>Coriobacteriia</taxon>
        <taxon>Eggerthellales</taxon>
        <taxon>Eggerthellaceae</taxon>
        <taxon>Slackia</taxon>
    </lineage>
</organism>
<dbReference type="EMBL" id="CP001684">
    <property type="protein sequence ID" value="ACV21132.1"/>
    <property type="molecule type" value="Genomic_DNA"/>
</dbReference>
<reference evidence="1 2" key="1">
    <citation type="journal article" date="2009" name="Stand. Genomic Sci.">
        <title>Complete genome sequence of Slackia heliotrinireducens type strain (RHS 1).</title>
        <authorList>
            <person name="Pukall R."/>
            <person name="Lapidus A."/>
            <person name="Nolan M."/>
            <person name="Copeland A."/>
            <person name="Glavina Del Rio T."/>
            <person name="Lucas S."/>
            <person name="Chen F."/>
            <person name="Tice H."/>
            <person name="Cheng J.F."/>
            <person name="Chertkov O."/>
            <person name="Bruce D."/>
            <person name="Goodwin L."/>
            <person name="Kuske C."/>
            <person name="Brettin T."/>
            <person name="Detter J.C."/>
            <person name="Han C."/>
            <person name="Pitluck S."/>
            <person name="Pati A."/>
            <person name="Mavrommatis K."/>
            <person name="Ivanova N."/>
            <person name="Ovchinnikova G."/>
            <person name="Chen A."/>
            <person name="Palaniappan K."/>
            <person name="Schneider S."/>
            <person name="Rohde M."/>
            <person name="Chain P."/>
            <person name="D'haeseleer P."/>
            <person name="Goker M."/>
            <person name="Bristow J."/>
            <person name="Eisen J.A."/>
            <person name="Markowitz V."/>
            <person name="Kyrpides N.C."/>
            <person name="Klenk H.P."/>
            <person name="Hugenholtz P."/>
        </authorList>
    </citation>
    <scope>NUCLEOTIDE SEQUENCE [LARGE SCALE GENOMIC DNA]</scope>
    <source>
        <strain evidence="2">ATCC 29202 / DSM 20476 / NCTC 11029 / RHS 1</strain>
    </source>
</reference>
<evidence type="ECO:0000313" key="2">
    <source>
        <dbReference type="Proteomes" id="UP000002026"/>
    </source>
</evidence>
<dbReference type="RefSeq" id="WP_012797243.1">
    <property type="nucleotide sequence ID" value="NC_013165.1"/>
</dbReference>
<sequence length="141" mass="15288">MYSQAKAEQLAPFGHAVDGDPDAFACVVYVGQLADVVRTALEASFRRLEYDQVCHANLAALEPGQVIALVEALDPMALVVVGRDAASVLGEAYRCELALDDHGTLLGRPYAAFASFEEDMDQPKLKQRNWALLKTLKASHA</sequence>
<protein>
    <submittedName>
        <fullName evidence="1">Uncharacterized protein</fullName>
    </submittedName>
</protein>
<dbReference type="STRING" id="471855.Shel_00570"/>
<name>C7N0Q4_SLAHD</name>
<proteinExistence type="predicted"/>
<keyword evidence="2" id="KW-1185">Reference proteome</keyword>
<dbReference type="Proteomes" id="UP000002026">
    <property type="component" value="Chromosome"/>
</dbReference>